<organism evidence="1">
    <name type="scientific">Rhodnius prolixus</name>
    <name type="common">Triatomid bug</name>
    <dbReference type="NCBI Taxonomy" id="13249"/>
    <lineage>
        <taxon>Eukaryota</taxon>
        <taxon>Metazoa</taxon>
        <taxon>Ecdysozoa</taxon>
        <taxon>Arthropoda</taxon>
        <taxon>Hexapoda</taxon>
        <taxon>Insecta</taxon>
        <taxon>Pterygota</taxon>
        <taxon>Neoptera</taxon>
        <taxon>Paraneoptera</taxon>
        <taxon>Hemiptera</taxon>
        <taxon>Heteroptera</taxon>
        <taxon>Panheteroptera</taxon>
        <taxon>Cimicomorpha</taxon>
        <taxon>Reduviidae</taxon>
        <taxon>Triatominae</taxon>
        <taxon>Rhodnius</taxon>
    </lineage>
</organism>
<dbReference type="PANTHER" id="PTHR16797:SF4">
    <property type="entry name" value="40-KDA HUNTINGTIN-ASSOCIATED PROTEIN"/>
    <property type="match status" value="1"/>
</dbReference>
<dbReference type="Gene3D" id="1.25.40.10">
    <property type="entry name" value="Tetratricopeptide repeat domain"/>
    <property type="match status" value="1"/>
</dbReference>
<dbReference type="GO" id="GO:0005769">
    <property type="term" value="C:early endosome"/>
    <property type="evidence" value="ECO:0007669"/>
    <property type="project" value="TreeGrafter"/>
</dbReference>
<dbReference type="InterPro" id="IPR011990">
    <property type="entry name" value="TPR-like_helical_dom_sf"/>
</dbReference>
<sequence>MGERSTSDFLTQYKSISNKLKKRFLRKPNASEPSDQFATLAAQCERCDLPQYAGLSWLAVAKCESSLGHVNEEASALVKAGRLYIQAENKNVIGCEEHLQGGISCLSQAERLWGDASPLAAALCLETGNTLKRISPHTACGHFAKASTLFSESPQLQLIALGKLASTQISIGDYHGALQVFTDMVSTVNKIPSQPLLGIYNDVLVRCEISRILLILLLRPSPQKISPDLAKLIEKYTWIGEPDSKTISWLGEELFFLLQSLVMASQCEELEAINELESDLWKYFSNEQKDLLLAIIDDMKNSER</sequence>
<evidence type="ECO:0008006" key="2">
    <source>
        <dbReference type="Google" id="ProtNLM"/>
    </source>
</evidence>
<dbReference type="VEuPathDB" id="VectorBase:RPRC012173"/>
<dbReference type="EMBL" id="GHKJ01000585">
    <property type="protein sequence ID" value="MOY45615.1"/>
    <property type="molecule type" value="Transcribed_RNA"/>
</dbReference>
<dbReference type="RefSeq" id="XP_073998392.1">
    <property type="nucleotide sequence ID" value="XM_074142291.1"/>
</dbReference>
<dbReference type="GO" id="GO:0099518">
    <property type="term" value="P:vesicle cytoskeletal trafficking"/>
    <property type="evidence" value="ECO:0007669"/>
    <property type="project" value="TreeGrafter"/>
</dbReference>
<name>A0A4P6D749_RHOPR</name>
<dbReference type="AlphaFoldDB" id="A0A4P6D749"/>
<dbReference type="GeneID" id="141461335"/>
<evidence type="ECO:0000313" key="1">
    <source>
        <dbReference type="EMBL" id="MOY45615.1"/>
    </source>
</evidence>
<dbReference type="PANTHER" id="PTHR16797">
    <property type="entry name" value="FACTOR VIII-ASSOCIATED GENE 1"/>
    <property type="match status" value="1"/>
</dbReference>
<protein>
    <recommendedName>
        <fullName evidence="2">Factor VIII intron 22 protein</fullName>
    </recommendedName>
</protein>
<dbReference type="InterPro" id="IPR039494">
    <property type="entry name" value="F8A"/>
</dbReference>
<accession>A0A4P6D749</accession>
<reference evidence="1" key="1">
    <citation type="submission" date="2019-04" db="EMBL/GenBank/DDBJ databases">
        <title>Analysis of the testis transcriptome of the Chagas disease vector Rhodnius prolixus.</title>
        <authorList>
            <person name="Cesar J."/>
            <person name="Ribeiro J.M."/>
            <person name="Pereira M.H."/>
            <person name="Araujo R.N."/>
            <person name="Gontijo N.F."/>
            <person name="Pessoa G."/>
            <person name="Sant'Anna M.V."/>
            <person name="Sorgine M.H."/>
            <person name="Majerowicz D."/>
            <person name="Carvalho A.B."/>
            <person name="Braz G."/>
            <person name="Mesquita R."/>
            <person name="Lagerblad P.O."/>
            <person name="Koerich L.B."/>
        </authorList>
    </citation>
    <scope>NUCLEOTIDE SEQUENCE</scope>
</reference>
<proteinExistence type="predicted"/>